<keyword evidence="3" id="KW-1185">Reference proteome</keyword>
<gene>
    <name evidence="2" type="ORF">SAMN05444354_102256</name>
</gene>
<feature type="domain" description="Calcineurin-like phosphoesterase" evidence="1">
    <location>
        <begin position="13"/>
        <end position="220"/>
    </location>
</feature>
<dbReference type="RefSeq" id="WP_075005401.1">
    <property type="nucleotide sequence ID" value="NZ_FOAP01000002.1"/>
</dbReference>
<dbReference type="Gene3D" id="3.60.21.10">
    <property type="match status" value="1"/>
</dbReference>
<dbReference type="AlphaFoldDB" id="A0A1H7JLL3"/>
<sequence length="273" mass="30601">MTSRLLRLPDSGRLLVATDIQGNLRDFQRMVTLLERSPEDSILVFTGDMVHGPDPVTEAQWPDYLGTPYKDESPQVIQAFLQAQARFPGRVHCLMGNHEHAHVGGPRTAKFHADEAQVLEERMSPEEVKALRRLIQELPLVAAAPNGVVLLHAAPSAPLKNLAQLENVKLDGYFGWGIEEFFRETVLGPMLWSRMATAEQARAFLATLGGRIAIYGHDVVREGYERMGLEQLCVSTSFALLDEHKTYVQLDLGTVYPDVQMLREGIELRRLYG</sequence>
<dbReference type="InterPro" id="IPR029052">
    <property type="entry name" value="Metallo-depent_PP-like"/>
</dbReference>
<evidence type="ECO:0000259" key="1">
    <source>
        <dbReference type="Pfam" id="PF00149"/>
    </source>
</evidence>
<dbReference type="Proteomes" id="UP000182719">
    <property type="component" value="Unassembled WGS sequence"/>
</dbReference>
<proteinExistence type="predicted"/>
<dbReference type="SUPFAM" id="SSF56300">
    <property type="entry name" value="Metallo-dependent phosphatases"/>
    <property type="match status" value="1"/>
</dbReference>
<name>A0A1H7JLL3_STIAU</name>
<reference evidence="3" key="1">
    <citation type="submission" date="2016-10" db="EMBL/GenBank/DDBJ databases">
        <authorList>
            <person name="Varghese N."/>
            <person name="Submissions S."/>
        </authorList>
    </citation>
    <scope>NUCLEOTIDE SEQUENCE [LARGE SCALE GENOMIC DNA]</scope>
    <source>
        <strain evidence="3">DSM 17044</strain>
    </source>
</reference>
<accession>A0A1H7JLL3</accession>
<dbReference type="EMBL" id="FOAP01000002">
    <property type="protein sequence ID" value="SEK75529.1"/>
    <property type="molecule type" value="Genomic_DNA"/>
</dbReference>
<dbReference type="Pfam" id="PF00149">
    <property type="entry name" value="Metallophos"/>
    <property type="match status" value="1"/>
</dbReference>
<dbReference type="InterPro" id="IPR004843">
    <property type="entry name" value="Calcineurin-like_PHP"/>
</dbReference>
<evidence type="ECO:0000313" key="3">
    <source>
        <dbReference type="Proteomes" id="UP000182719"/>
    </source>
</evidence>
<protein>
    <submittedName>
        <fullName evidence="2">Calcineurin-like phosphoesterase</fullName>
    </submittedName>
</protein>
<evidence type="ECO:0000313" key="2">
    <source>
        <dbReference type="EMBL" id="SEK75529.1"/>
    </source>
</evidence>
<dbReference type="OrthoDB" id="272116at2"/>
<organism evidence="2 3">
    <name type="scientific">Stigmatella aurantiaca</name>
    <dbReference type="NCBI Taxonomy" id="41"/>
    <lineage>
        <taxon>Bacteria</taxon>
        <taxon>Pseudomonadati</taxon>
        <taxon>Myxococcota</taxon>
        <taxon>Myxococcia</taxon>
        <taxon>Myxococcales</taxon>
        <taxon>Cystobacterineae</taxon>
        <taxon>Archangiaceae</taxon>
        <taxon>Stigmatella</taxon>
    </lineage>
</organism>
<dbReference type="GO" id="GO:0016787">
    <property type="term" value="F:hydrolase activity"/>
    <property type="evidence" value="ECO:0007669"/>
    <property type="project" value="InterPro"/>
</dbReference>